<evidence type="ECO:0000313" key="3">
    <source>
        <dbReference type="Proteomes" id="UP000093000"/>
    </source>
</evidence>
<dbReference type="InParanoid" id="A0A1C7NV22"/>
<evidence type="ECO:0000313" key="2">
    <source>
        <dbReference type="EMBL" id="OBZ91324.1"/>
    </source>
</evidence>
<proteinExistence type="predicted"/>
<dbReference type="OrthoDB" id="2289314at2759"/>
<dbReference type="Proteomes" id="UP000093000">
    <property type="component" value="Unassembled WGS sequence"/>
</dbReference>
<accession>A0A1C7NV22</accession>
<feature type="compositionally biased region" description="Low complexity" evidence="1">
    <location>
        <begin position="367"/>
        <end position="382"/>
    </location>
</feature>
<dbReference type="AlphaFoldDB" id="A0A1C7NV22"/>
<feature type="region of interest" description="Disordered" evidence="1">
    <location>
        <begin position="367"/>
        <end position="411"/>
    </location>
</feature>
<reference evidence="2 3" key="1">
    <citation type="submission" date="2016-03" db="EMBL/GenBank/DDBJ databases">
        <title>Choanephora cucurbitarum.</title>
        <authorList>
            <person name="Min B."/>
            <person name="Park H."/>
            <person name="Park J.-H."/>
            <person name="Shin H.-D."/>
            <person name="Choi I.-G."/>
        </authorList>
    </citation>
    <scope>NUCLEOTIDE SEQUENCE [LARGE SCALE GENOMIC DNA]</scope>
    <source>
        <strain evidence="2 3">KUS-F28377</strain>
    </source>
</reference>
<evidence type="ECO:0000256" key="1">
    <source>
        <dbReference type="SAM" id="MobiDB-lite"/>
    </source>
</evidence>
<name>A0A1C7NV22_9FUNG</name>
<comment type="caution">
    <text evidence="2">The sequence shown here is derived from an EMBL/GenBank/DDBJ whole genome shotgun (WGS) entry which is preliminary data.</text>
</comment>
<organism evidence="2 3">
    <name type="scientific">Choanephora cucurbitarum</name>
    <dbReference type="NCBI Taxonomy" id="101091"/>
    <lineage>
        <taxon>Eukaryota</taxon>
        <taxon>Fungi</taxon>
        <taxon>Fungi incertae sedis</taxon>
        <taxon>Mucoromycota</taxon>
        <taxon>Mucoromycotina</taxon>
        <taxon>Mucoromycetes</taxon>
        <taxon>Mucorales</taxon>
        <taxon>Mucorineae</taxon>
        <taxon>Choanephoraceae</taxon>
        <taxon>Choanephoroideae</taxon>
        <taxon>Choanephora</taxon>
    </lineage>
</organism>
<protein>
    <submittedName>
        <fullName evidence="2">Uncharacterized protein</fullName>
    </submittedName>
</protein>
<keyword evidence="3" id="KW-1185">Reference proteome</keyword>
<gene>
    <name evidence="2" type="ORF">A0J61_00647</name>
</gene>
<sequence length="513" mass="57782">MSCSTNKAAARYNQTRLAAVSNYKLALITFTSPNHTTLRRTALIKNLVHTIYERVPVDALEGMVRWELFKPEALEFMTQSKIEAIVQHYLRIIQMTQSDADEQDQQYLYSSYEGTSLNSFPPLEQEQEVDDDSDYYASLFCISDTNITSMDSVCSIESDFDEESWSNEYGRVRVNHSSNKPSRRISLRASLPPVIDPQLTYDISAITLASDLMNLFDMDFNVDLSLPFLRRYEFTNDASKIESNSNSTLLHNVFNAYEIKEELESTKKTKNKSDASKIDEETKSNALQQFVLSASQSLLASKTKPPKPPHPKIVFSDQDPMLARPIPLPKTSISTPIVLVPPQRSSSLSERKALPIPGNFMLSSGSYRSSSLSNESLPPSASIPHDFACLSKSNSAPTGQDDKKKKKKHQGFHNPLKKIVKFVKKSNPQQEMSFMDHQDALSYYSKSISSSNPPEEIIPHTSEAPIKHLTRQFLLFKDTIASNIHRQENPRSEFNPFDSDTNSNVKAPSVCVV</sequence>
<dbReference type="EMBL" id="LUGH01000015">
    <property type="protein sequence ID" value="OBZ91324.1"/>
    <property type="molecule type" value="Genomic_DNA"/>
</dbReference>